<dbReference type="EMBL" id="JACBJI010000003">
    <property type="protein sequence ID" value="NYA71138.1"/>
    <property type="molecule type" value="Genomic_DNA"/>
</dbReference>
<keyword evidence="1" id="KW-1133">Transmembrane helix</keyword>
<evidence type="ECO:0000313" key="3">
    <source>
        <dbReference type="Proteomes" id="UP000535020"/>
    </source>
</evidence>
<dbReference type="PROSITE" id="PS51257">
    <property type="entry name" value="PROKAR_LIPOPROTEIN"/>
    <property type="match status" value="1"/>
</dbReference>
<comment type="caution">
    <text evidence="2">The sequence shown here is derived from an EMBL/GenBank/DDBJ whole genome shotgun (WGS) entry which is preliminary data.</text>
</comment>
<dbReference type="Proteomes" id="UP000535020">
    <property type="component" value="Unassembled WGS sequence"/>
</dbReference>
<protein>
    <submittedName>
        <fullName evidence="2">Uncharacterized protein</fullName>
    </submittedName>
</protein>
<reference evidence="2 3" key="1">
    <citation type="submission" date="2020-07" db="EMBL/GenBank/DDBJ databases">
        <authorList>
            <person name="Sun Q."/>
        </authorList>
    </citation>
    <scope>NUCLEOTIDE SEQUENCE [LARGE SCALE GENOMIC DNA]</scope>
    <source>
        <strain evidence="2 3">MAH-1</strain>
    </source>
</reference>
<keyword evidence="1" id="KW-0812">Transmembrane</keyword>
<sequence length="67" mass="7531">MAKTIRSRKSSGSKGISPITLYVLAVGCFVFSKLFANKIDVADYAFAALGFVLFALAFWKYFKNRKR</sequence>
<proteinExistence type="predicted"/>
<evidence type="ECO:0000313" key="2">
    <source>
        <dbReference type="EMBL" id="NYA71138.1"/>
    </source>
</evidence>
<feature type="transmembrane region" description="Helical" evidence="1">
    <location>
        <begin position="44"/>
        <end position="62"/>
    </location>
</feature>
<gene>
    <name evidence="2" type="ORF">HZF10_09420</name>
</gene>
<keyword evidence="3" id="KW-1185">Reference proteome</keyword>
<feature type="transmembrane region" description="Helical" evidence="1">
    <location>
        <begin position="12"/>
        <end position="32"/>
    </location>
</feature>
<accession>A0A7Y8Y239</accession>
<dbReference type="RefSeq" id="WP_176005942.1">
    <property type="nucleotide sequence ID" value="NZ_JABWMI010000010.1"/>
</dbReference>
<evidence type="ECO:0000256" key="1">
    <source>
        <dbReference type="SAM" id="Phobius"/>
    </source>
</evidence>
<organism evidence="2 3">
    <name type="scientific">Flavobacterium agri</name>
    <dbReference type="NCBI Taxonomy" id="2743471"/>
    <lineage>
        <taxon>Bacteria</taxon>
        <taxon>Pseudomonadati</taxon>
        <taxon>Bacteroidota</taxon>
        <taxon>Flavobacteriia</taxon>
        <taxon>Flavobacteriales</taxon>
        <taxon>Flavobacteriaceae</taxon>
        <taxon>Flavobacterium</taxon>
    </lineage>
</organism>
<name>A0A7Y8Y239_9FLAO</name>
<keyword evidence="1" id="KW-0472">Membrane</keyword>
<dbReference type="AlphaFoldDB" id="A0A7Y8Y239"/>